<dbReference type="EMBL" id="NAJO01000018">
    <property type="protein sequence ID" value="OQO05671.1"/>
    <property type="molecule type" value="Genomic_DNA"/>
</dbReference>
<sequence length="598" mass="63993">MNSHESVKQWIDNAEAGASRLLISSPMRGAESEESARKWKRPSWDDGDQENEGVELPELANMSHVKHGDDGDDLQLTNREFPAPTPRSKPVRKFKKVAKQSTTPTTLGVGTSDLSASRQGGLIGSQSLVSRGTLTMQPPAHLHNPPAAIPRNATLPPIIATMHPAMTLGDATRTVIKKQSLQLTEVDGVVNVKSNKDHHIHCIMQAFNAPWRTTTNSRKSTPQLQTTCDSWQDTTCTRVSNPIISRRNPQLLQAAATVLMYVIYEAHEVTATNSHPGPRVVGSAKVNRTLKCSDRVEGIIWGIADIGQVREDVLTQTRLPDFVADPTAFGANGRLGLTSPDLIDNNFHDCDSEDADQSRGPETNLTPARTQWLPPGLGFNTQIAGPADIVSSLHASASQRPNIEPVSDGQQLPQLVEDTDDTQPEASLSPHRFPATALVDTSADDLLAPGLAAGARHGPGNSGQIDQTLVPSLSAPLQQAQGQLKETPTASGLPAFLSTAPNGTASVPAARTPPAGVRSCPVPAQQTLCRTPHDKTVLRRFSGPALTHATDSIAAQAAGGDDVLQDSTDDPAPSKAWQKRSIDIPGKARKPKHDKWTP</sequence>
<feature type="region of interest" description="Disordered" evidence="1">
    <location>
        <begin position="1"/>
        <end position="118"/>
    </location>
</feature>
<comment type="caution">
    <text evidence="2">The sequence shown here is derived from an EMBL/GenBank/DDBJ whole genome shotgun (WGS) entry which is preliminary data.</text>
</comment>
<proteinExistence type="predicted"/>
<feature type="region of interest" description="Disordered" evidence="1">
    <location>
        <begin position="346"/>
        <end position="369"/>
    </location>
</feature>
<feature type="region of interest" description="Disordered" evidence="1">
    <location>
        <begin position="557"/>
        <end position="598"/>
    </location>
</feature>
<protein>
    <submittedName>
        <fullName evidence="2">Uncharacterized protein</fullName>
    </submittedName>
</protein>
<dbReference type="Proteomes" id="UP000192596">
    <property type="component" value="Unassembled WGS sequence"/>
</dbReference>
<evidence type="ECO:0000256" key="1">
    <source>
        <dbReference type="SAM" id="MobiDB-lite"/>
    </source>
</evidence>
<feature type="compositionally biased region" description="Acidic residues" evidence="1">
    <location>
        <begin position="45"/>
        <end position="55"/>
    </location>
</feature>
<evidence type="ECO:0000313" key="2">
    <source>
        <dbReference type="EMBL" id="OQO05671.1"/>
    </source>
</evidence>
<feature type="compositionally biased region" description="Polar residues" evidence="1">
    <location>
        <begin position="360"/>
        <end position="369"/>
    </location>
</feature>
<evidence type="ECO:0000313" key="3">
    <source>
        <dbReference type="Proteomes" id="UP000192596"/>
    </source>
</evidence>
<dbReference type="InParanoid" id="A0A1V8T334"/>
<feature type="compositionally biased region" description="Polar residues" evidence="1">
    <location>
        <begin position="99"/>
        <end position="118"/>
    </location>
</feature>
<accession>A0A1V8T334</accession>
<reference evidence="3" key="1">
    <citation type="submission" date="2017-03" db="EMBL/GenBank/DDBJ databases">
        <title>Genomes of endolithic fungi from Antarctica.</title>
        <authorList>
            <person name="Coleine C."/>
            <person name="Masonjones S."/>
            <person name="Stajich J.E."/>
        </authorList>
    </citation>
    <scope>NUCLEOTIDE SEQUENCE [LARGE SCALE GENOMIC DNA]</scope>
    <source>
        <strain evidence="3">CCFEE 5527</strain>
    </source>
</reference>
<dbReference type="AlphaFoldDB" id="A0A1V8T334"/>
<feature type="compositionally biased region" description="Basic residues" evidence="1">
    <location>
        <begin position="587"/>
        <end position="598"/>
    </location>
</feature>
<organism evidence="2 3">
    <name type="scientific">Cryoendolithus antarcticus</name>
    <dbReference type="NCBI Taxonomy" id="1507870"/>
    <lineage>
        <taxon>Eukaryota</taxon>
        <taxon>Fungi</taxon>
        <taxon>Dikarya</taxon>
        <taxon>Ascomycota</taxon>
        <taxon>Pezizomycotina</taxon>
        <taxon>Dothideomycetes</taxon>
        <taxon>Dothideomycetidae</taxon>
        <taxon>Cladosporiales</taxon>
        <taxon>Cladosporiaceae</taxon>
        <taxon>Cryoendolithus</taxon>
    </lineage>
</organism>
<name>A0A1V8T334_9PEZI</name>
<gene>
    <name evidence="2" type="ORF">B0A48_09763</name>
</gene>
<keyword evidence="3" id="KW-1185">Reference proteome</keyword>
<feature type="compositionally biased region" description="Basic residues" evidence="1">
    <location>
        <begin position="89"/>
        <end position="98"/>
    </location>
</feature>